<protein>
    <submittedName>
        <fullName evidence="9">ABC transporter ATP-binding protein</fullName>
    </submittedName>
</protein>
<gene>
    <name evidence="9" type="ORF">MUG84_14955</name>
</gene>
<evidence type="ECO:0000259" key="8">
    <source>
        <dbReference type="PROSITE" id="PS50893"/>
    </source>
</evidence>
<reference evidence="9" key="1">
    <citation type="submission" date="2022-04" db="EMBL/GenBank/DDBJ databases">
        <title>Paenibacillus mangrovi sp. nov., a novel endophytic bacterium isolated from bark of Kandelia candel.</title>
        <authorList>
            <person name="Tuo L."/>
        </authorList>
    </citation>
    <scope>NUCLEOTIDE SEQUENCE</scope>
    <source>
        <strain evidence="9">KQZ6P-2</strain>
    </source>
</reference>
<dbReference type="InterPro" id="IPR013563">
    <property type="entry name" value="Oligopep_ABC_C"/>
</dbReference>
<dbReference type="SUPFAM" id="SSF52540">
    <property type="entry name" value="P-loop containing nucleoside triphosphate hydrolases"/>
    <property type="match status" value="1"/>
</dbReference>
<evidence type="ECO:0000313" key="10">
    <source>
        <dbReference type="Proteomes" id="UP001139347"/>
    </source>
</evidence>
<dbReference type="PANTHER" id="PTHR43297">
    <property type="entry name" value="OLIGOPEPTIDE TRANSPORT ATP-BINDING PROTEIN APPD"/>
    <property type="match status" value="1"/>
</dbReference>
<proteinExistence type="inferred from homology"/>
<dbReference type="CDD" id="cd03257">
    <property type="entry name" value="ABC_NikE_OppD_transporters"/>
    <property type="match status" value="1"/>
</dbReference>
<evidence type="ECO:0000256" key="7">
    <source>
        <dbReference type="ARBA" id="ARBA00023136"/>
    </source>
</evidence>
<dbReference type="Proteomes" id="UP001139347">
    <property type="component" value="Unassembled WGS sequence"/>
</dbReference>
<dbReference type="Pfam" id="PF00005">
    <property type="entry name" value="ABC_tran"/>
    <property type="match status" value="1"/>
</dbReference>
<evidence type="ECO:0000313" key="9">
    <source>
        <dbReference type="EMBL" id="MCJ8013035.1"/>
    </source>
</evidence>
<dbReference type="Pfam" id="PF08352">
    <property type="entry name" value="oligo_HPY"/>
    <property type="match status" value="1"/>
</dbReference>
<keyword evidence="3" id="KW-0813">Transport</keyword>
<dbReference type="InterPro" id="IPR027417">
    <property type="entry name" value="P-loop_NTPase"/>
</dbReference>
<dbReference type="Gene3D" id="3.40.50.300">
    <property type="entry name" value="P-loop containing nucleotide triphosphate hydrolases"/>
    <property type="match status" value="1"/>
</dbReference>
<dbReference type="PROSITE" id="PS00211">
    <property type="entry name" value="ABC_TRANSPORTER_1"/>
    <property type="match status" value="1"/>
</dbReference>
<dbReference type="InterPro" id="IPR003439">
    <property type="entry name" value="ABC_transporter-like_ATP-bd"/>
</dbReference>
<keyword evidence="5" id="KW-0547">Nucleotide-binding</keyword>
<keyword evidence="6 9" id="KW-0067">ATP-binding</keyword>
<evidence type="ECO:0000256" key="3">
    <source>
        <dbReference type="ARBA" id="ARBA00022448"/>
    </source>
</evidence>
<dbReference type="AlphaFoldDB" id="A0A9X2B3K2"/>
<dbReference type="InterPro" id="IPR017871">
    <property type="entry name" value="ABC_transporter-like_CS"/>
</dbReference>
<evidence type="ECO:0000256" key="4">
    <source>
        <dbReference type="ARBA" id="ARBA00022475"/>
    </source>
</evidence>
<comment type="similarity">
    <text evidence="2">Belongs to the ABC transporter superfamily.</text>
</comment>
<sequence>MAEKLLEVRNLTTGFLTDKGLVKATDRISLNIEKGKTLCLVGESGSGKSVTSLSIMRLIDYANGMILEGSINFKGEDLAAKKQEELKDIRGNKISMIFQDPMSALNPVFTVGDQIAESLSLHQNKNKKEAWDEAVELLRMVGIPSPEIRAKQYPNQLSGGMCQRVVIAIALAAKPELLIADEPTTALDVTVQAQILELLQDLKEKLGTSILLITHDMGVAAEMADHIAVMYAGAIVEQGTVEEIFTNPSHPYTTGLLQSIPGIEGDRGGELYTIKGTIPALGNLPKGCRFNPRCPHAMDKCRQVEPGDLQIGSEHFTKCWLYEDQAKAAAHGKGENTHG</sequence>
<evidence type="ECO:0000256" key="1">
    <source>
        <dbReference type="ARBA" id="ARBA00004202"/>
    </source>
</evidence>
<dbReference type="NCBIfam" id="TIGR01727">
    <property type="entry name" value="oligo_HPY"/>
    <property type="match status" value="1"/>
</dbReference>
<feature type="domain" description="ABC transporter" evidence="8">
    <location>
        <begin position="6"/>
        <end position="257"/>
    </location>
</feature>
<dbReference type="PROSITE" id="PS50893">
    <property type="entry name" value="ABC_TRANSPORTER_2"/>
    <property type="match status" value="1"/>
</dbReference>
<accession>A0A9X2B3K2</accession>
<organism evidence="9 10">
    <name type="scientific">Paenibacillus mangrovi</name>
    <dbReference type="NCBI Taxonomy" id="2931978"/>
    <lineage>
        <taxon>Bacteria</taxon>
        <taxon>Bacillati</taxon>
        <taxon>Bacillota</taxon>
        <taxon>Bacilli</taxon>
        <taxon>Bacillales</taxon>
        <taxon>Paenibacillaceae</taxon>
        <taxon>Paenibacillus</taxon>
    </lineage>
</organism>
<dbReference type="GO" id="GO:0005524">
    <property type="term" value="F:ATP binding"/>
    <property type="evidence" value="ECO:0007669"/>
    <property type="project" value="UniProtKB-KW"/>
</dbReference>
<dbReference type="GO" id="GO:0005886">
    <property type="term" value="C:plasma membrane"/>
    <property type="evidence" value="ECO:0007669"/>
    <property type="project" value="UniProtKB-SubCell"/>
</dbReference>
<keyword evidence="10" id="KW-1185">Reference proteome</keyword>
<dbReference type="GO" id="GO:0016887">
    <property type="term" value="F:ATP hydrolysis activity"/>
    <property type="evidence" value="ECO:0007669"/>
    <property type="project" value="InterPro"/>
</dbReference>
<dbReference type="GO" id="GO:0015833">
    <property type="term" value="P:peptide transport"/>
    <property type="evidence" value="ECO:0007669"/>
    <property type="project" value="InterPro"/>
</dbReference>
<keyword evidence="4" id="KW-1003">Cell membrane</keyword>
<evidence type="ECO:0000256" key="6">
    <source>
        <dbReference type="ARBA" id="ARBA00022840"/>
    </source>
</evidence>
<dbReference type="RefSeq" id="WP_244725967.1">
    <property type="nucleotide sequence ID" value="NZ_JALIRP010000005.1"/>
</dbReference>
<dbReference type="InterPro" id="IPR050388">
    <property type="entry name" value="ABC_Ni/Peptide_Import"/>
</dbReference>
<evidence type="ECO:0000256" key="5">
    <source>
        <dbReference type="ARBA" id="ARBA00022741"/>
    </source>
</evidence>
<dbReference type="InterPro" id="IPR003593">
    <property type="entry name" value="AAA+_ATPase"/>
</dbReference>
<comment type="subcellular location">
    <subcellularLocation>
        <location evidence="1">Cell membrane</location>
        <topology evidence="1">Peripheral membrane protein</topology>
    </subcellularLocation>
</comment>
<dbReference type="SMART" id="SM00382">
    <property type="entry name" value="AAA"/>
    <property type="match status" value="1"/>
</dbReference>
<dbReference type="FunFam" id="3.40.50.300:FF:000016">
    <property type="entry name" value="Oligopeptide ABC transporter ATP-binding component"/>
    <property type="match status" value="1"/>
</dbReference>
<dbReference type="PANTHER" id="PTHR43297:SF2">
    <property type="entry name" value="DIPEPTIDE TRANSPORT ATP-BINDING PROTEIN DPPD"/>
    <property type="match status" value="1"/>
</dbReference>
<keyword evidence="7" id="KW-0472">Membrane</keyword>
<evidence type="ECO:0000256" key="2">
    <source>
        <dbReference type="ARBA" id="ARBA00005417"/>
    </source>
</evidence>
<dbReference type="EMBL" id="JALIRP010000005">
    <property type="protein sequence ID" value="MCJ8013035.1"/>
    <property type="molecule type" value="Genomic_DNA"/>
</dbReference>
<name>A0A9X2B3K2_9BACL</name>
<comment type="caution">
    <text evidence="9">The sequence shown here is derived from an EMBL/GenBank/DDBJ whole genome shotgun (WGS) entry which is preliminary data.</text>
</comment>